<dbReference type="OrthoDB" id="9806195at2"/>
<dbReference type="GO" id="GO:0008218">
    <property type="term" value="P:bioluminescence"/>
    <property type="evidence" value="ECO:0007669"/>
    <property type="project" value="UniProtKB-KW"/>
</dbReference>
<dbReference type="PRINTS" id="PR00410">
    <property type="entry name" value="PHEHYDRXLASE"/>
</dbReference>
<evidence type="ECO:0000313" key="5">
    <source>
        <dbReference type="EMBL" id="TQV70933.1"/>
    </source>
</evidence>
<dbReference type="GO" id="GO:0016491">
    <property type="term" value="F:oxidoreductase activity"/>
    <property type="evidence" value="ECO:0007669"/>
    <property type="project" value="UniProtKB-KW"/>
</dbReference>
<dbReference type="InterPro" id="IPR001433">
    <property type="entry name" value="OxRdtase_FAD/NAD-bd"/>
</dbReference>
<comment type="caution">
    <text evidence="5">The sequence shown here is derived from an EMBL/GenBank/DDBJ whole genome shotgun (WGS) entry which is preliminary data.</text>
</comment>
<dbReference type="RefSeq" id="WP_142944150.1">
    <property type="nucleotide sequence ID" value="NZ_VIKR01000007.1"/>
</dbReference>
<dbReference type="SUPFAM" id="SSF63380">
    <property type="entry name" value="Riboflavin synthase domain-like"/>
    <property type="match status" value="1"/>
</dbReference>
<reference evidence="5 6" key="1">
    <citation type="submission" date="2019-06" db="EMBL/GenBank/DDBJ databases">
        <title>Draft genome of Aliikangiella marina GYP-15.</title>
        <authorList>
            <person name="Wang G."/>
        </authorList>
    </citation>
    <scope>NUCLEOTIDE SEQUENCE [LARGE SCALE GENOMIC DNA]</scope>
    <source>
        <strain evidence="5 6">GYP-15</strain>
    </source>
</reference>
<accession>A0A545T141</accession>
<dbReference type="PANTHER" id="PTHR47354:SF7">
    <property type="entry name" value="NAD(P)H-FLAVIN REDUCTASE"/>
    <property type="match status" value="1"/>
</dbReference>
<dbReference type="InterPro" id="IPR017927">
    <property type="entry name" value="FAD-bd_FR_type"/>
</dbReference>
<dbReference type="EMBL" id="VIKR01000007">
    <property type="protein sequence ID" value="TQV70933.1"/>
    <property type="molecule type" value="Genomic_DNA"/>
</dbReference>
<dbReference type="SUPFAM" id="SSF52343">
    <property type="entry name" value="Ferredoxin reductase-like, C-terminal NADP-linked domain"/>
    <property type="match status" value="1"/>
</dbReference>
<dbReference type="PANTHER" id="PTHR47354">
    <property type="entry name" value="NADH OXIDOREDUCTASE HCR"/>
    <property type="match status" value="1"/>
</dbReference>
<dbReference type="Gene3D" id="3.40.50.80">
    <property type="entry name" value="Nucleotide-binding domain of ferredoxin-NADP reductase (FNR) module"/>
    <property type="match status" value="1"/>
</dbReference>
<keyword evidence="2" id="KW-0455">Luminescence</keyword>
<evidence type="ECO:0000256" key="2">
    <source>
        <dbReference type="ARBA" id="ARBA00023223"/>
    </source>
</evidence>
<keyword evidence="1" id="KW-0560">Oxidoreductase</keyword>
<evidence type="ECO:0000259" key="4">
    <source>
        <dbReference type="PROSITE" id="PS51384"/>
    </source>
</evidence>
<evidence type="ECO:0000313" key="6">
    <source>
        <dbReference type="Proteomes" id="UP000317839"/>
    </source>
</evidence>
<dbReference type="InterPro" id="IPR039261">
    <property type="entry name" value="FNR_nucleotide-bd"/>
</dbReference>
<proteinExistence type="inferred from homology"/>
<evidence type="ECO:0000256" key="1">
    <source>
        <dbReference type="ARBA" id="ARBA00023002"/>
    </source>
</evidence>
<keyword evidence="6" id="KW-1185">Reference proteome</keyword>
<dbReference type="InterPro" id="IPR008333">
    <property type="entry name" value="Cbr1-like_FAD-bd_dom"/>
</dbReference>
<dbReference type="InterPro" id="IPR050415">
    <property type="entry name" value="MRET"/>
</dbReference>
<organism evidence="5 6">
    <name type="scientific">Aliikangiella marina</name>
    <dbReference type="NCBI Taxonomy" id="1712262"/>
    <lineage>
        <taxon>Bacteria</taxon>
        <taxon>Pseudomonadati</taxon>
        <taxon>Pseudomonadota</taxon>
        <taxon>Gammaproteobacteria</taxon>
        <taxon>Oceanospirillales</taxon>
        <taxon>Pleioneaceae</taxon>
        <taxon>Aliikangiella</taxon>
    </lineage>
</organism>
<dbReference type="AlphaFoldDB" id="A0A545T141"/>
<dbReference type="InterPro" id="IPR017938">
    <property type="entry name" value="Riboflavin_synthase-like_b-brl"/>
</dbReference>
<dbReference type="Pfam" id="PF00970">
    <property type="entry name" value="FAD_binding_6"/>
    <property type="match status" value="1"/>
</dbReference>
<gene>
    <name evidence="5" type="ORF">FLL45_21640</name>
</gene>
<dbReference type="Pfam" id="PF00175">
    <property type="entry name" value="NAD_binding_1"/>
    <property type="match status" value="1"/>
</dbReference>
<protein>
    <recommendedName>
        <fullName evidence="4">FAD-binding FR-type domain-containing protein</fullName>
    </recommendedName>
</protein>
<evidence type="ECO:0000256" key="3">
    <source>
        <dbReference type="ARBA" id="ARBA00038177"/>
    </source>
</evidence>
<dbReference type="PROSITE" id="PS51384">
    <property type="entry name" value="FAD_FR"/>
    <property type="match status" value="1"/>
</dbReference>
<name>A0A545T141_9GAMM</name>
<comment type="similarity">
    <text evidence="3">Belongs to the Fre/LuxG FAD/NAD(P) flavoprotein oxidoreductase family.</text>
</comment>
<feature type="domain" description="FAD-binding FR-type" evidence="4">
    <location>
        <begin position="1"/>
        <end position="101"/>
    </location>
</feature>
<dbReference type="Gene3D" id="2.40.30.10">
    <property type="entry name" value="Translation factors"/>
    <property type="match status" value="1"/>
</dbReference>
<sequence>MSTIKVVTQDITQLTDQIYRVRLAAYAGTLFDFRGGQYLFLLLPDGKRIPLSIASSPEETQFIELHIRLVAGGGIVEDMLNLFRSEAPFEIDGPYGNCFLKAGEAPVIIIAGGTGLSPMKSMLESAFACGDQREFKLFLGTQKSSELYQGDLLNQLAEQNSNFEYIPVVNDPETSWQGKCGFPHEVALNSLGEKAKSCEFYVGGSEAMVMNVYQALLDYGVPPKSVYSDILDIKRESGEVL</sequence>
<dbReference type="Proteomes" id="UP000317839">
    <property type="component" value="Unassembled WGS sequence"/>
</dbReference>